<protein>
    <submittedName>
        <fullName evidence="1">Uncharacterized protein</fullName>
    </submittedName>
</protein>
<evidence type="ECO:0000313" key="1">
    <source>
        <dbReference type="EMBL" id="QFI73966.1"/>
    </source>
</evidence>
<reference evidence="2" key="1">
    <citation type="submission" date="2019-10" db="EMBL/GenBank/DDBJ databases">
        <title>Complete Genome Sequence of Bradyrhizobium betae type strain PL7HG1T.</title>
        <authorList>
            <person name="Bromfield E.S.P."/>
            <person name="Cloutier S."/>
        </authorList>
    </citation>
    <scope>NUCLEOTIDE SEQUENCE [LARGE SCALE GENOMIC DNA]</scope>
    <source>
        <strain evidence="2">PL7HG1</strain>
    </source>
</reference>
<evidence type="ECO:0000313" key="2">
    <source>
        <dbReference type="Proteomes" id="UP000325641"/>
    </source>
</evidence>
<sequence length="110" mass="12060">MTSTPRSAVFWLVAEPGTEPKPLIAGNFSEIQSSWDLLPDRYDNLPFWPNGLCATSFVGFFNATHIPPGDVNCRPDGSASYLVDPALNTKAFRIAPLPRVGIQARKTKVQ</sequence>
<organism evidence="1 2">
    <name type="scientific">Bradyrhizobium betae</name>
    <dbReference type="NCBI Taxonomy" id="244734"/>
    <lineage>
        <taxon>Bacteria</taxon>
        <taxon>Pseudomonadati</taxon>
        <taxon>Pseudomonadota</taxon>
        <taxon>Alphaproteobacteria</taxon>
        <taxon>Hyphomicrobiales</taxon>
        <taxon>Nitrobacteraceae</taxon>
        <taxon>Bradyrhizobium</taxon>
    </lineage>
</organism>
<dbReference type="KEGG" id="bbet:F8237_17055"/>
<name>A0A5P6P705_9BRAD</name>
<dbReference type="RefSeq" id="WP_151646421.1">
    <property type="nucleotide sequence ID" value="NZ_CP044543.1"/>
</dbReference>
<accession>A0A5P6P705</accession>
<dbReference type="AlphaFoldDB" id="A0A5P6P705"/>
<dbReference type="Proteomes" id="UP000325641">
    <property type="component" value="Chromosome"/>
</dbReference>
<gene>
    <name evidence="1" type="ORF">F8237_17055</name>
</gene>
<proteinExistence type="predicted"/>
<dbReference type="EMBL" id="CP044543">
    <property type="protein sequence ID" value="QFI73966.1"/>
    <property type="molecule type" value="Genomic_DNA"/>
</dbReference>